<dbReference type="AlphaFoldDB" id="A0A0F3GQR2"/>
<accession>A0A0F3GQR2</accession>
<proteinExistence type="predicted"/>
<protein>
    <recommendedName>
        <fullName evidence="3">STAS domain-containing protein</fullName>
    </recommendedName>
</protein>
<evidence type="ECO:0008006" key="3">
    <source>
        <dbReference type="Google" id="ProtNLM"/>
    </source>
</evidence>
<feature type="non-terminal residue" evidence="1">
    <location>
        <position position="1"/>
    </location>
</feature>
<organism evidence="1 2">
    <name type="scientific">Candidatus Magnetobacterium bavaricum</name>
    <dbReference type="NCBI Taxonomy" id="29290"/>
    <lineage>
        <taxon>Bacteria</taxon>
        <taxon>Pseudomonadati</taxon>
        <taxon>Nitrospirota</taxon>
        <taxon>Thermodesulfovibrionia</taxon>
        <taxon>Thermodesulfovibrionales</taxon>
        <taxon>Candidatus Magnetobacteriaceae</taxon>
        <taxon>Candidatus Magnetobacterium</taxon>
    </lineage>
</organism>
<name>A0A0F3GQR2_9BACT</name>
<reference evidence="1 2" key="1">
    <citation type="submission" date="2015-02" db="EMBL/GenBank/DDBJ databases">
        <title>Single-cell genomics of uncultivated deep-branching MTB reveals a conserved set of magnetosome genes.</title>
        <authorList>
            <person name="Kolinko S."/>
            <person name="Richter M."/>
            <person name="Glockner F.O."/>
            <person name="Brachmann A."/>
            <person name="Schuler D."/>
        </authorList>
    </citation>
    <scope>NUCLEOTIDE SEQUENCE [LARGE SCALE GENOMIC DNA]</scope>
    <source>
        <strain evidence="1">TM-1</strain>
    </source>
</reference>
<evidence type="ECO:0000313" key="2">
    <source>
        <dbReference type="Proteomes" id="UP000033423"/>
    </source>
</evidence>
<sequence>QRKITINIPQSLTMTSSVIGYLLKLVFEHKIDLSILVKDEKLFNLLDVLNLVAVFKVKKM</sequence>
<dbReference type="EMBL" id="LACI01001552">
    <property type="protein sequence ID" value="KJU84246.1"/>
    <property type="molecule type" value="Genomic_DNA"/>
</dbReference>
<dbReference type="Proteomes" id="UP000033423">
    <property type="component" value="Unassembled WGS sequence"/>
</dbReference>
<comment type="caution">
    <text evidence="1">The sequence shown here is derived from an EMBL/GenBank/DDBJ whole genome shotgun (WGS) entry which is preliminary data.</text>
</comment>
<keyword evidence="2" id="KW-1185">Reference proteome</keyword>
<evidence type="ECO:0000313" key="1">
    <source>
        <dbReference type="EMBL" id="KJU84246.1"/>
    </source>
</evidence>
<gene>
    <name evidence="1" type="ORF">MBAV_003560</name>
</gene>